<evidence type="ECO:0000313" key="1">
    <source>
        <dbReference type="EMBL" id="AEP35688.1"/>
    </source>
</evidence>
<sequence length="37" mass="4240">MLHCDSLDRKILILVEEEFSHEILVSFILTDTSSSCD</sequence>
<dbReference type="KEGG" id="cra:CTO_1009"/>
<organism evidence="1 2">
    <name type="scientific">Chlamydia trachomatis serovar A (strain A2497)</name>
    <dbReference type="NCBI Taxonomy" id="580047"/>
    <lineage>
        <taxon>Bacteria</taxon>
        <taxon>Pseudomonadati</taxon>
        <taxon>Chlamydiota</taxon>
        <taxon>Chlamydiia</taxon>
        <taxon>Chlamydiales</taxon>
        <taxon>Chlamydiaceae</taxon>
        <taxon>Chlamydia/Chlamydophila group</taxon>
        <taxon>Chlamydia</taxon>
    </lineage>
</organism>
<dbReference type="Proteomes" id="UP000009287">
    <property type="component" value="Chromosome"/>
</dbReference>
<dbReference type="AlphaFoldDB" id="G4NPL5"/>
<gene>
    <name evidence="1" type="ordered locus">CTO_1009</name>
</gene>
<name>G4NPL5_CHLT4</name>
<protein>
    <submittedName>
        <fullName evidence="1">Uncharacterized protein</fullName>
    </submittedName>
</protein>
<accession>G4NPL5</accession>
<dbReference type="EMBL" id="CP002401">
    <property type="protein sequence ID" value="AEP35688.1"/>
    <property type="molecule type" value="Genomic_DNA"/>
</dbReference>
<proteinExistence type="predicted"/>
<evidence type="ECO:0000313" key="2">
    <source>
        <dbReference type="Proteomes" id="UP000009287"/>
    </source>
</evidence>
<reference evidence="1 2" key="1">
    <citation type="journal article" date="2011" name="J. Exp. Med.">
        <title>A live-attenuated chlamydial vaccine protects against trachoma in nonhuman primates.</title>
        <authorList>
            <person name="Kari L."/>
            <person name="Whitmire W.M."/>
            <person name="Olivares-Zavaleta N."/>
            <person name="Goheen M.M."/>
            <person name="Taylor L.D."/>
            <person name="Carlson J.H."/>
            <person name="Sturdevant G.L."/>
            <person name="Lu C."/>
            <person name="Bakios L.E."/>
            <person name="Randall L.B."/>
            <person name="Parnell M.J."/>
            <person name="Zhong G."/>
            <person name="Caldwell H.D."/>
        </authorList>
    </citation>
    <scope>NUCLEOTIDE SEQUENCE [LARGE SCALE GENOMIC DNA]</scope>
    <source>
        <strain evidence="1 2">A2497</strain>
    </source>
</reference>